<protein>
    <recommendedName>
        <fullName evidence="2">Endonuclease/exonuclease/phosphatase domain-containing protein</fullName>
    </recommendedName>
</protein>
<keyword evidence="1" id="KW-0472">Membrane</keyword>
<name>A0A0P7C0B4_9BACT</name>
<keyword evidence="4" id="KW-1185">Reference proteome</keyword>
<dbReference type="PANTHER" id="PTHR14859:SF1">
    <property type="entry name" value="PGAP2-INTERACTING PROTEIN"/>
    <property type="match status" value="1"/>
</dbReference>
<evidence type="ECO:0000256" key="1">
    <source>
        <dbReference type="SAM" id="Phobius"/>
    </source>
</evidence>
<dbReference type="Proteomes" id="UP000050454">
    <property type="component" value="Unassembled WGS sequence"/>
</dbReference>
<evidence type="ECO:0000259" key="2">
    <source>
        <dbReference type="Pfam" id="PF03372"/>
    </source>
</evidence>
<gene>
    <name evidence="3" type="ORF">AFM12_00095</name>
</gene>
<dbReference type="InterPro" id="IPR005135">
    <property type="entry name" value="Endo/exonuclease/phosphatase"/>
</dbReference>
<evidence type="ECO:0000313" key="4">
    <source>
        <dbReference type="Proteomes" id="UP000050454"/>
    </source>
</evidence>
<proteinExistence type="predicted"/>
<dbReference type="AlphaFoldDB" id="A0A0P7C0B4"/>
<sequence length="344" mass="39693">MYALLVFQISYAADIRHWLGGFLMLSIPFAFAINLFFLFTYAFSRSWKFVVSLVVLIIGYPLMERTLKFSLRSETELGDQRLSVMSYNVMYLNHADRSDDGKALAARISNDLDTLRADIKCFQEIMNSPQEPLFDTFDRLKKVNKHFTYMHSEIDPKSEFGAVGLATFSKYPIVAKKEISWKINNNGVLITDIKVKEDTVRVFNLQFKSMGIRVQKAITADEIKRKQEARNILSQLKSGFEDRALQVDQVEELIKESPYPVILAGDFNELPYGYAYGRVRKELANAFEEAGFGFGFTYHKLPSFIRIDNIFFDSDKFEVLNFKTFNELKGSDHYPIKASLKIRN</sequence>
<dbReference type="EMBL" id="LGTQ01000005">
    <property type="protein sequence ID" value="KPM50072.1"/>
    <property type="molecule type" value="Genomic_DNA"/>
</dbReference>
<feature type="transmembrane region" description="Helical" evidence="1">
    <location>
        <begin position="22"/>
        <end position="39"/>
    </location>
</feature>
<evidence type="ECO:0000313" key="3">
    <source>
        <dbReference type="EMBL" id="KPM50072.1"/>
    </source>
</evidence>
<dbReference type="Pfam" id="PF03372">
    <property type="entry name" value="Exo_endo_phos"/>
    <property type="match status" value="1"/>
</dbReference>
<dbReference type="SUPFAM" id="SSF56219">
    <property type="entry name" value="DNase I-like"/>
    <property type="match status" value="1"/>
</dbReference>
<accession>A0A0P7C0B4</accession>
<dbReference type="CDD" id="cd09084">
    <property type="entry name" value="EEP-2"/>
    <property type="match status" value="1"/>
</dbReference>
<dbReference type="GO" id="GO:0016020">
    <property type="term" value="C:membrane"/>
    <property type="evidence" value="ECO:0007669"/>
    <property type="project" value="GOC"/>
</dbReference>
<dbReference type="GO" id="GO:0006506">
    <property type="term" value="P:GPI anchor biosynthetic process"/>
    <property type="evidence" value="ECO:0007669"/>
    <property type="project" value="TreeGrafter"/>
</dbReference>
<dbReference type="PANTHER" id="PTHR14859">
    <property type="entry name" value="CALCOFLUOR WHITE HYPERSENSITIVE PROTEIN PRECURSOR"/>
    <property type="match status" value="1"/>
</dbReference>
<dbReference type="GO" id="GO:0003824">
    <property type="term" value="F:catalytic activity"/>
    <property type="evidence" value="ECO:0007669"/>
    <property type="project" value="InterPro"/>
</dbReference>
<keyword evidence="1" id="KW-0812">Transmembrane</keyword>
<organism evidence="3 4">
    <name type="scientific">Jiulongibacter sediminis</name>
    <dbReference type="NCBI Taxonomy" id="1605367"/>
    <lineage>
        <taxon>Bacteria</taxon>
        <taxon>Pseudomonadati</taxon>
        <taxon>Bacteroidota</taxon>
        <taxon>Cytophagia</taxon>
        <taxon>Cytophagales</taxon>
        <taxon>Leadbetterellaceae</taxon>
        <taxon>Jiulongibacter</taxon>
    </lineage>
</organism>
<feature type="transmembrane region" description="Helical" evidence="1">
    <location>
        <begin position="46"/>
        <end position="63"/>
    </location>
</feature>
<dbReference type="InterPro" id="IPR036691">
    <property type="entry name" value="Endo/exonu/phosph_ase_sf"/>
</dbReference>
<reference evidence="3 4" key="1">
    <citation type="submission" date="2015-07" db="EMBL/GenBank/DDBJ databases">
        <title>The draft genome sequence of Leadbetterella sp. JN14-9.</title>
        <authorList>
            <person name="Liu Y."/>
            <person name="Du J."/>
            <person name="Shao Z."/>
        </authorList>
    </citation>
    <scope>NUCLEOTIDE SEQUENCE [LARGE SCALE GENOMIC DNA]</scope>
    <source>
        <strain evidence="3 4">JN14-9</strain>
    </source>
</reference>
<keyword evidence="1" id="KW-1133">Transmembrane helix</keyword>
<comment type="caution">
    <text evidence="3">The sequence shown here is derived from an EMBL/GenBank/DDBJ whole genome shotgun (WGS) entry which is preliminary data.</text>
</comment>
<dbReference type="InterPro" id="IPR051916">
    <property type="entry name" value="GPI-anchor_lipid_remodeler"/>
</dbReference>
<dbReference type="Gene3D" id="3.60.10.10">
    <property type="entry name" value="Endonuclease/exonuclease/phosphatase"/>
    <property type="match status" value="1"/>
</dbReference>
<dbReference type="STRING" id="1605367.AFM12_00095"/>
<feature type="domain" description="Endonuclease/exonuclease/phosphatase" evidence="2">
    <location>
        <begin position="85"/>
        <end position="333"/>
    </location>
</feature>